<dbReference type="AlphaFoldDB" id="A0A0D3K8D5"/>
<dbReference type="GeneID" id="17279974"/>
<keyword evidence="2" id="KW-1185">Reference proteome</keyword>
<dbReference type="OMA" id="KKCERAY"/>
<dbReference type="GeneID" id="17277292"/>
<dbReference type="Proteomes" id="UP000013827">
    <property type="component" value="Unassembled WGS sequence"/>
</dbReference>
<name>A0A0D3K8D5_EMIH1</name>
<reference evidence="1" key="2">
    <citation type="submission" date="2024-10" db="UniProtKB">
        <authorList>
            <consortium name="EnsemblProtists"/>
        </authorList>
    </citation>
    <scope>IDENTIFICATION</scope>
</reference>
<evidence type="ECO:0000313" key="2">
    <source>
        <dbReference type="Proteomes" id="UP000013827"/>
    </source>
</evidence>
<dbReference type="eggNOG" id="ENOG502S0YG">
    <property type="taxonomic scope" value="Eukaryota"/>
</dbReference>
<proteinExistence type="predicted"/>
<dbReference type="EnsemblProtists" id="EOD34700">
    <property type="protein sequence ID" value="EOD34700"/>
    <property type="gene ID" value="EMIHUDRAFT_122732"/>
</dbReference>
<protein>
    <recommendedName>
        <fullName evidence="3">CYTH domain-containing protein</fullName>
    </recommendedName>
</protein>
<dbReference type="RefSeq" id="XP_005787129.1">
    <property type="nucleotide sequence ID" value="XM_005787072.1"/>
</dbReference>
<dbReference type="KEGG" id="ehx:EMIHUDRAFT_122732"/>
<evidence type="ECO:0000313" key="1">
    <source>
        <dbReference type="EnsemblProtists" id="EOD32020"/>
    </source>
</evidence>
<reference evidence="2" key="1">
    <citation type="journal article" date="2013" name="Nature">
        <title>Pan genome of the phytoplankton Emiliania underpins its global distribution.</title>
        <authorList>
            <person name="Read B.A."/>
            <person name="Kegel J."/>
            <person name="Klute M.J."/>
            <person name="Kuo A."/>
            <person name="Lefebvre S.C."/>
            <person name="Maumus F."/>
            <person name="Mayer C."/>
            <person name="Miller J."/>
            <person name="Monier A."/>
            <person name="Salamov A."/>
            <person name="Young J."/>
            <person name="Aguilar M."/>
            <person name="Claverie J.M."/>
            <person name="Frickenhaus S."/>
            <person name="Gonzalez K."/>
            <person name="Herman E.K."/>
            <person name="Lin Y.C."/>
            <person name="Napier J."/>
            <person name="Ogata H."/>
            <person name="Sarno A.F."/>
            <person name="Shmutz J."/>
            <person name="Schroeder D."/>
            <person name="de Vargas C."/>
            <person name="Verret F."/>
            <person name="von Dassow P."/>
            <person name="Valentin K."/>
            <person name="Van de Peer Y."/>
            <person name="Wheeler G."/>
            <person name="Dacks J.B."/>
            <person name="Delwiche C.F."/>
            <person name="Dyhrman S.T."/>
            <person name="Glockner G."/>
            <person name="John U."/>
            <person name="Richards T."/>
            <person name="Worden A.Z."/>
            <person name="Zhang X."/>
            <person name="Grigoriev I.V."/>
            <person name="Allen A.E."/>
            <person name="Bidle K."/>
            <person name="Borodovsky M."/>
            <person name="Bowler C."/>
            <person name="Brownlee C."/>
            <person name="Cock J.M."/>
            <person name="Elias M."/>
            <person name="Gladyshev V.N."/>
            <person name="Groth M."/>
            <person name="Guda C."/>
            <person name="Hadaegh A."/>
            <person name="Iglesias-Rodriguez M.D."/>
            <person name="Jenkins J."/>
            <person name="Jones B.M."/>
            <person name="Lawson T."/>
            <person name="Leese F."/>
            <person name="Lindquist E."/>
            <person name="Lobanov A."/>
            <person name="Lomsadze A."/>
            <person name="Malik S.B."/>
            <person name="Marsh M.E."/>
            <person name="Mackinder L."/>
            <person name="Mock T."/>
            <person name="Mueller-Roeber B."/>
            <person name="Pagarete A."/>
            <person name="Parker M."/>
            <person name="Probert I."/>
            <person name="Quesneville H."/>
            <person name="Raines C."/>
            <person name="Rensing S.A."/>
            <person name="Riano-Pachon D.M."/>
            <person name="Richier S."/>
            <person name="Rokitta S."/>
            <person name="Shiraiwa Y."/>
            <person name="Soanes D.M."/>
            <person name="van der Giezen M."/>
            <person name="Wahlund T.M."/>
            <person name="Williams B."/>
            <person name="Wilson W."/>
            <person name="Wolfe G."/>
            <person name="Wurch L.L."/>
        </authorList>
    </citation>
    <scope>NUCLEOTIDE SEQUENCE</scope>
</reference>
<organism evidence="1 2">
    <name type="scientific">Emiliania huxleyi (strain CCMP1516)</name>
    <dbReference type="NCBI Taxonomy" id="280463"/>
    <lineage>
        <taxon>Eukaryota</taxon>
        <taxon>Haptista</taxon>
        <taxon>Haptophyta</taxon>
        <taxon>Prymnesiophyceae</taxon>
        <taxon>Isochrysidales</taxon>
        <taxon>Noelaerhabdaceae</taxon>
        <taxon>Emiliania</taxon>
    </lineage>
</organism>
<accession>A0A0D3K8D5</accession>
<evidence type="ECO:0008006" key="3">
    <source>
        <dbReference type="Google" id="ProtNLM"/>
    </source>
</evidence>
<dbReference type="EnsemblProtists" id="EOD32020">
    <property type="protein sequence ID" value="EOD32020"/>
    <property type="gene ID" value="EMIHUDRAFT_99025"/>
</dbReference>
<dbReference type="RefSeq" id="XP_005784449.1">
    <property type="nucleotide sequence ID" value="XM_005784392.1"/>
</dbReference>
<dbReference type="PaxDb" id="2903-EOD32020"/>
<sequence>MLSALLALATSSRSLPPPPLQFSARIVTTAHQLNATDDYPPRTRQLTVYYDFPARRSRVDYDGVAPHEPPKAFVRRYDLQFEWSVLELGGEKACQKSRLREAMPMPRWPEAMRLVGDEMARGRRCERWREDHGEEVVELLVERDGGAPVRLTTHIVDPSSPDGERSPLLSYEVLDFEPAAPPEEAFRMLASSTSPVFEGAGALRVEQCERVAQEMGFPYIHFLHSYYYT</sequence>
<dbReference type="KEGG" id="ehx:EMIHUDRAFT_99025"/>
<dbReference type="HOGENOM" id="CLU_1211736_0_0_1"/>